<evidence type="ECO:0000313" key="2">
    <source>
        <dbReference type="Proteomes" id="UP000646844"/>
    </source>
</evidence>
<evidence type="ECO:0000313" key="1">
    <source>
        <dbReference type="EMBL" id="HII73122.1"/>
    </source>
</evidence>
<dbReference type="OMA" id="HKERVED"/>
<comment type="caution">
    <text evidence="1">The sequence shown here is derived from an EMBL/GenBank/DDBJ whole genome shotgun (WGS) entry which is preliminary data.</text>
</comment>
<dbReference type="GeneID" id="1459748"/>
<dbReference type="EMBL" id="DUJO01000006">
    <property type="protein sequence ID" value="HII73122.1"/>
    <property type="molecule type" value="Genomic_DNA"/>
</dbReference>
<sequence length="404" mass="46943">MKAYDILAYLLEHLEPNSVTALVTNDGIPLMLSKDSEYEISVYICKDENVKKFHKEFDKPTLHRAVIELLEEISSYLGKEITELNISNSVKFEDCVPKKQEVKREKPQKKRVVETRNLLEEMRKLPPAYNIIPLFTDNGKLIAIVLENLSLILTDKIVKNISRVSDGNISPVNVDPVTIIYVLSTLKFDLQKGNPFSSYEKYTFFTALYQDLGEIGEEGEFQNRKMIKKQGKFFSVTPKGILKPIPLEFLDVSREKKNTLNVGYFIHDGEKFVKLNSFDLFEYHEKNIFTINAYLFSSFIVTQKDFKVEYQNFDKLISNFVNSVISKGIGAKYVKDVFELERILYDIQYVRAVAGNEISIVDPISLWYYRNKGEDVRLCDSCELKDKVELWNRIIKGFYREFLL</sequence>
<protein>
    <submittedName>
        <fullName evidence="1">Uncharacterized protein</fullName>
    </submittedName>
</protein>
<dbReference type="Proteomes" id="UP000646844">
    <property type="component" value="Unassembled WGS sequence"/>
</dbReference>
<proteinExistence type="predicted"/>
<reference evidence="1" key="1">
    <citation type="journal article" date="2020" name="bioRxiv">
        <title>A rank-normalized archaeal taxonomy based on genome phylogeny resolves widespread incomplete and uneven classifications.</title>
        <authorList>
            <person name="Rinke C."/>
            <person name="Chuvochina M."/>
            <person name="Mussig A.J."/>
            <person name="Chaumeil P.-A."/>
            <person name="Waite D.W."/>
            <person name="Whitman W.B."/>
            <person name="Parks D.H."/>
            <person name="Hugenholtz P."/>
        </authorList>
    </citation>
    <scope>NUCLEOTIDE SEQUENCE</scope>
    <source>
        <strain evidence="1">UBA8838</strain>
    </source>
</reference>
<dbReference type="AlphaFoldDB" id="A0A832T0M0"/>
<organism evidence="1 2">
    <name type="scientific">Sulfurisphaera tokodaii</name>
    <dbReference type="NCBI Taxonomy" id="111955"/>
    <lineage>
        <taxon>Archaea</taxon>
        <taxon>Thermoproteota</taxon>
        <taxon>Thermoprotei</taxon>
        <taxon>Sulfolobales</taxon>
        <taxon>Sulfolobaceae</taxon>
        <taxon>Sulfurisphaera</taxon>
    </lineage>
</organism>
<dbReference type="RefSeq" id="WP_010979762.1">
    <property type="nucleotide sequence ID" value="NZ_BAABQO010000006.1"/>
</dbReference>
<gene>
    <name evidence="1" type="ORF">HA332_01655</name>
</gene>
<accession>A0A832T0M0</accession>
<name>A0A832T0M0_9CREN</name>